<dbReference type="InterPro" id="IPR004532">
    <property type="entry name" value="Phe-tRNA-ligase_IIc_bsu_bact"/>
</dbReference>
<keyword evidence="10 15" id="KW-0460">Magnesium</keyword>
<dbReference type="HAMAP" id="MF_00283">
    <property type="entry name" value="Phe_tRNA_synth_beta1"/>
    <property type="match status" value="1"/>
</dbReference>
<dbReference type="Gene3D" id="3.30.56.10">
    <property type="match status" value="2"/>
</dbReference>
<dbReference type="Pfam" id="PF17759">
    <property type="entry name" value="tRNA_synthFbeta"/>
    <property type="match status" value="1"/>
</dbReference>
<sequence length="761" mass="84949">MLLHTAHLDYFLDTKTLDILQLSEDLARVGLEVESICRFNWPQVVVAKVLTKEKHPNAEKLSLCQVDSGSQVLEIVCGAHNVEAGQFVALALEGAYLPAINTHIKPSIIRGVESFGMICSAKELGLPSIYEGILILDDSLHKSPLIPGIALDQLDFFQGALLDIAITPNRGDCLSVLGLAKEIAALYSLKLTLPKIPPLQNPLSLNLPQDLPLVLGYASFKLEKSHLPLEILLTLALQNNLQKNPLSNLLEYTTYLSGVIMHAYPAHISLNIQKDSLGFVRVFDAYKELSNIAISSPQTQDLDCLLEASFLDPNYIATRLHAHNLKHNALTQRTTRGSNPDVGLAFGILQTLLKRFNIPFSLHLRFLSPPLNPKTLEISAVKIAKILGLRLSSKKIQNVLEALGFKVQSQNSSLIVQIPLDRHDITLEEDIAEEVLRFIGLDKIPSTPLLLFEKEINNPHYTRFLFERQLAYKALALQFNEVVHYLFTKKENLEKLGYPTLQEHLDLLNPISSDLNTLRTSLIPGLLEASKRNKNLGFKSIALFELGSVYNAQREEGQSLAFLACGLQITPHYPNPKGTPWDFYSFARTLSQIIGPFDLKPLSTKEYQDHPFLNTTYHPHQSARIFKDGCSLGFLGAIHPAIIQQEDLLEGFIAEINSALLVAKAYQAEAFSKLPTSLRDLTVIVAKDCIFAEIKDKLLKANIAHLQEVFPLDIYPENAHEIALSLRLKIQSQEALNDVAIEEVVRHTLRVLEQHFQAKLK</sequence>
<keyword evidence="5 16" id="KW-0820">tRNA-binding</keyword>
<gene>
    <name evidence="15 21" type="primary">pheT</name>
    <name evidence="20" type="ORF">NHP190020_09010</name>
    <name evidence="21" type="ORF">SNTW_05770</name>
</gene>
<dbReference type="Proteomes" id="UP000317935">
    <property type="component" value="Chromosome"/>
</dbReference>
<dbReference type="Gene3D" id="2.40.50.140">
    <property type="entry name" value="Nucleic acid-binding proteins"/>
    <property type="match status" value="1"/>
</dbReference>
<reference evidence="20 23" key="2">
    <citation type="submission" date="2020-04" db="EMBL/GenBank/DDBJ databases">
        <title>Genomic analysis of gastric non-Helicobacter pylori Helicobacters isolated in Japan.</title>
        <authorList>
            <person name="Suzuki M."/>
            <person name="Rimbara E."/>
        </authorList>
    </citation>
    <scope>NUCLEOTIDE SEQUENCE [LARGE SCALE GENOMIC DNA]</scope>
    <source>
        <strain evidence="20 23">NHP19-0020</strain>
    </source>
</reference>
<keyword evidence="8 15" id="KW-0547">Nucleotide-binding</keyword>
<evidence type="ECO:0000259" key="18">
    <source>
        <dbReference type="PROSITE" id="PS51447"/>
    </source>
</evidence>
<dbReference type="Pfam" id="PF03147">
    <property type="entry name" value="FDX-ACB"/>
    <property type="match status" value="1"/>
</dbReference>
<keyword evidence="11 16" id="KW-0694">RNA-binding</keyword>
<dbReference type="Proteomes" id="UP000509742">
    <property type="component" value="Chromosome"/>
</dbReference>
<dbReference type="Gene3D" id="3.30.930.10">
    <property type="entry name" value="Bira Bifunctional Protein, Domain 2"/>
    <property type="match status" value="1"/>
</dbReference>
<evidence type="ECO:0000256" key="13">
    <source>
        <dbReference type="ARBA" id="ARBA00023146"/>
    </source>
</evidence>
<evidence type="ECO:0000256" key="3">
    <source>
        <dbReference type="ARBA" id="ARBA00011209"/>
    </source>
</evidence>
<keyword evidence="4 15" id="KW-0963">Cytoplasm</keyword>
<dbReference type="PROSITE" id="PS51447">
    <property type="entry name" value="FDX_ACB"/>
    <property type="match status" value="1"/>
</dbReference>
<evidence type="ECO:0000256" key="9">
    <source>
        <dbReference type="ARBA" id="ARBA00022840"/>
    </source>
</evidence>
<dbReference type="SUPFAM" id="SSF46955">
    <property type="entry name" value="Putative DNA-binding domain"/>
    <property type="match status" value="1"/>
</dbReference>
<feature type="binding site" evidence="15">
    <location>
        <position position="433"/>
    </location>
    <ligand>
        <name>Mg(2+)</name>
        <dbReference type="ChEBI" id="CHEBI:18420"/>
        <note>shared with alpha subunit</note>
    </ligand>
</feature>
<evidence type="ECO:0000256" key="16">
    <source>
        <dbReference type="PROSITE-ProRule" id="PRU00209"/>
    </source>
</evidence>
<dbReference type="AlphaFoldDB" id="A0A6J4CYX4"/>
<feature type="binding site" evidence="15">
    <location>
        <position position="424"/>
    </location>
    <ligand>
        <name>Mg(2+)</name>
        <dbReference type="ChEBI" id="CHEBI:18420"/>
        <note>shared with alpha subunit</note>
    </ligand>
</feature>
<keyword evidence="13 15" id="KW-0030">Aminoacyl-tRNA synthetase</keyword>
<protein>
    <recommendedName>
        <fullName evidence="15">Phenylalanine--tRNA ligase beta subunit</fullName>
        <ecNumber evidence="15">6.1.1.20</ecNumber>
    </recommendedName>
    <alternativeName>
        <fullName evidence="15">Phenylalanyl-tRNA synthetase beta subunit</fullName>
        <shortName evidence="15">PheRS</shortName>
    </alternativeName>
</protein>
<proteinExistence type="inferred from homology"/>
<dbReference type="PANTHER" id="PTHR10947">
    <property type="entry name" value="PHENYLALANYL-TRNA SYNTHETASE BETA CHAIN AND LEUCINE-RICH REPEAT-CONTAINING PROTEIN 47"/>
    <property type="match status" value="1"/>
</dbReference>
<feature type="domain" description="B5" evidence="19">
    <location>
        <begin position="371"/>
        <end position="446"/>
    </location>
</feature>
<evidence type="ECO:0000256" key="7">
    <source>
        <dbReference type="ARBA" id="ARBA00022723"/>
    </source>
</evidence>
<dbReference type="InterPro" id="IPR036690">
    <property type="entry name" value="Fdx_antiC-bd_sf"/>
</dbReference>
<dbReference type="PROSITE" id="PS51483">
    <property type="entry name" value="B5"/>
    <property type="match status" value="1"/>
</dbReference>
<comment type="subunit">
    <text evidence="3 15">Tetramer of two alpha and two beta subunits.</text>
</comment>
<dbReference type="GO" id="GO:0004826">
    <property type="term" value="F:phenylalanine-tRNA ligase activity"/>
    <property type="evidence" value="ECO:0007669"/>
    <property type="project" value="UniProtKB-UniRule"/>
</dbReference>
<evidence type="ECO:0000313" key="21">
    <source>
        <dbReference type="EMBL" id="BCD69932.1"/>
    </source>
</evidence>
<comment type="subcellular location">
    <subcellularLocation>
        <location evidence="1 15">Cytoplasm</location>
    </subcellularLocation>
</comment>
<keyword evidence="6 15" id="KW-0436">Ligase</keyword>
<dbReference type="EMBL" id="AP019774">
    <property type="protein sequence ID" value="BCD69932.1"/>
    <property type="molecule type" value="Genomic_DNA"/>
</dbReference>
<dbReference type="SMART" id="SM00896">
    <property type="entry name" value="FDX-ACB"/>
    <property type="match status" value="1"/>
</dbReference>
<evidence type="ECO:0000313" key="23">
    <source>
        <dbReference type="Proteomes" id="UP000509742"/>
    </source>
</evidence>
<dbReference type="Pfam" id="PF01588">
    <property type="entry name" value="tRNA_bind"/>
    <property type="match status" value="1"/>
</dbReference>
<name>A0A6J4CYX4_9HELI</name>
<dbReference type="InterPro" id="IPR005147">
    <property type="entry name" value="tRNA_synthase_B5-dom"/>
</dbReference>
<evidence type="ECO:0000256" key="4">
    <source>
        <dbReference type="ARBA" id="ARBA00022490"/>
    </source>
</evidence>
<dbReference type="RefSeq" id="WP_231102859.1">
    <property type="nucleotide sequence ID" value="NZ_AP019774.1"/>
</dbReference>
<organism evidence="21 22">
    <name type="scientific">Helicobacter suis</name>
    <dbReference type="NCBI Taxonomy" id="104628"/>
    <lineage>
        <taxon>Bacteria</taxon>
        <taxon>Pseudomonadati</taxon>
        <taxon>Campylobacterota</taxon>
        <taxon>Epsilonproteobacteria</taxon>
        <taxon>Campylobacterales</taxon>
        <taxon>Helicobacteraceae</taxon>
        <taxon>Helicobacter</taxon>
    </lineage>
</organism>
<dbReference type="EMBL" id="AP023036">
    <property type="protein sequence ID" value="BCD45862.1"/>
    <property type="molecule type" value="Genomic_DNA"/>
</dbReference>
<dbReference type="CDD" id="cd00769">
    <property type="entry name" value="PheRS_beta_core"/>
    <property type="match status" value="1"/>
</dbReference>
<evidence type="ECO:0000256" key="2">
    <source>
        <dbReference type="ARBA" id="ARBA00008653"/>
    </source>
</evidence>
<feature type="domain" description="TRNA-binding" evidence="17">
    <location>
        <begin position="38"/>
        <end position="147"/>
    </location>
</feature>
<evidence type="ECO:0000313" key="22">
    <source>
        <dbReference type="Proteomes" id="UP000317935"/>
    </source>
</evidence>
<evidence type="ECO:0000256" key="1">
    <source>
        <dbReference type="ARBA" id="ARBA00004496"/>
    </source>
</evidence>
<evidence type="ECO:0000256" key="14">
    <source>
        <dbReference type="ARBA" id="ARBA00049255"/>
    </source>
</evidence>
<reference evidence="21 22" key="1">
    <citation type="submission" date="2019-06" db="EMBL/GenBank/DDBJ databases">
        <title>Complete genome sequence of Helicobacter suis SNTW101c.</title>
        <authorList>
            <person name="Rimbara E."/>
            <person name="Suzuki M."/>
            <person name="Matsui H."/>
            <person name="Nakamura M."/>
            <person name="Mori S."/>
            <person name="Shibayama K."/>
        </authorList>
    </citation>
    <scope>NUCLEOTIDE SEQUENCE [LARGE SCALE GENOMIC DNA]</scope>
    <source>
        <strain evidence="21 22">SNTW101c</strain>
    </source>
</reference>
<dbReference type="PROSITE" id="PS50886">
    <property type="entry name" value="TRBD"/>
    <property type="match status" value="1"/>
</dbReference>
<dbReference type="GO" id="GO:0006432">
    <property type="term" value="P:phenylalanyl-tRNA aminoacylation"/>
    <property type="evidence" value="ECO:0007669"/>
    <property type="project" value="UniProtKB-UniRule"/>
</dbReference>
<evidence type="ECO:0000256" key="6">
    <source>
        <dbReference type="ARBA" id="ARBA00022598"/>
    </source>
</evidence>
<dbReference type="InterPro" id="IPR033714">
    <property type="entry name" value="tRNA_bind_bactPheRS"/>
</dbReference>
<dbReference type="GO" id="GO:0005524">
    <property type="term" value="F:ATP binding"/>
    <property type="evidence" value="ECO:0007669"/>
    <property type="project" value="UniProtKB-UniRule"/>
</dbReference>
<evidence type="ECO:0000259" key="19">
    <source>
        <dbReference type="PROSITE" id="PS51483"/>
    </source>
</evidence>
<dbReference type="GO" id="GO:0009328">
    <property type="term" value="C:phenylalanine-tRNA ligase complex"/>
    <property type="evidence" value="ECO:0007669"/>
    <property type="project" value="TreeGrafter"/>
</dbReference>
<keyword evidence="9 15" id="KW-0067">ATP-binding</keyword>
<dbReference type="SUPFAM" id="SSF55681">
    <property type="entry name" value="Class II aaRS and biotin synthetases"/>
    <property type="match status" value="1"/>
</dbReference>
<dbReference type="SMART" id="SM00874">
    <property type="entry name" value="B5"/>
    <property type="match status" value="1"/>
</dbReference>
<comment type="cofactor">
    <cofactor evidence="15">
        <name>Mg(2+)</name>
        <dbReference type="ChEBI" id="CHEBI:18420"/>
    </cofactor>
    <text evidence="15">Binds 2 magnesium ions per tetramer.</text>
</comment>
<dbReference type="InterPro" id="IPR045060">
    <property type="entry name" value="Phe-tRNA-ligase_IIc_bsu"/>
</dbReference>
<evidence type="ECO:0000256" key="10">
    <source>
        <dbReference type="ARBA" id="ARBA00022842"/>
    </source>
</evidence>
<accession>A0A6J4CYX4</accession>
<dbReference type="Pfam" id="PF03484">
    <property type="entry name" value="B5"/>
    <property type="match status" value="1"/>
</dbReference>
<dbReference type="InterPro" id="IPR041616">
    <property type="entry name" value="PheRS_beta_core"/>
</dbReference>
<dbReference type="EC" id="6.1.1.20" evidence="15"/>
<feature type="binding site" evidence="15">
    <location>
        <position position="434"/>
    </location>
    <ligand>
        <name>Mg(2+)</name>
        <dbReference type="ChEBI" id="CHEBI:18420"/>
        <note>shared with alpha subunit</note>
    </ligand>
</feature>
<evidence type="ECO:0000256" key="12">
    <source>
        <dbReference type="ARBA" id="ARBA00022917"/>
    </source>
</evidence>
<dbReference type="GO" id="GO:0000287">
    <property type="term" value="F:magnesium ion binding"/>
    <property type="evidence" value="ECO:0007669"/>
    <property type="project" value="UniProtKB-UniRule"/>
</dbReference>
<keyword evidence="7 15" id="KW-0479">Metal-binding</keyword>
<evidence type="ECO:0000259" key="17">
    <source>
        <dbReference type="PROSITE" id="PS50886"/>
    </source>
</evidence>
<dbReference type="PANTHER" id="PTHR10947:SF0">
    <property type="entry name" value="PHENYLALANINE--TRNA LIGASE BETA SUBUNIT"/>
    <property type="match status" value="1"/>
</dbReference>
<dbReference type="InterPro" id="IPR009061">
    <property type="entry name" value="DNA-bd_dom_put_sf"/>
</dbReference>
<evidence type="ECO:0000256" key="5">
    <source>
        <dbReference type="ARBA" id="ARBA00022555"/>
    </source>
</evidence>
<dbReference type="SUPFAM" id="SSF54991">
    <property type="entry name" value="Anticodon-binding domain of PheRS"/>
    <property type="match status" value="1"/>
</dbReference>
<dbReference type="InterPro" id="IPR002547">
    <property type="entry name" value="tRNA-bd_dom"/>
</dbReference>
<dbReference type="Gene3D" id="3.30.70.380">
    <property type="entry name" value="Ferrodoxin-fold anticodon-binding domain"/>
    <property type="match status" value="1"/>
</dbReference>
<keyword evidence="12 15" id="KW-0648">Protein biosynthesis</keyword>
<comment type="catalytic activity">
    <reaction evidence="14 15">
        <text>tRNA(Phe) + L-phenylalanine + ATP = L-phenylalanyl-tRNA(Phe) + AMP + diphosphate + H(+)</text>
        <dbReference type="Rhea" id="RHEA:19413"/>
        <dbReference type="Rhea" id="RHEA-COMP:9668"/>
        <dbReference type="Rhea" id="RHEA-COMP:9699"/>
        <dbReference type="ChEBI" id="CHEBI:15378"/>
        <dbReference type="ChEBI" id="CHEBI:30616"/>
        <dbReference type="ChEBI" id="CHEBI:33019"/>
        <dbReference type="ChEBI" id="CHEBI:58095"/>
        <dbReference type="ChEBI" id="CHEBI:78442"/>
        <dbReference type="ChEBI" id="CHEBI:78531"/>
        <dbReference type="ChEBI" id="CHEBI:456215"/>
        <dbReference type="EC" id="6.1.1.20"/>
    </reaction>
</comment>
<dbReference type="CDD" id="cd02796">
    <property type="entry name" value="tRNA_bind_bactPheRS"/>
    <property type="match status" value="1"/>
</dbReference>
<feature type="binding site" evidence="15">
    <location>
        <position position="430"/>
    </location>
    <ligand>
        <name>Mg(2+)</name>
        <dbReference type="ChEBI" id="CHEBI:18420"/>
        <note>shared with alpha subunit</note>
    </ligand>
</feature>
<dbReference type="InterPro" id="IPR045864">
    <property type="entry name" value="aa-tRNA-synth_II/BPL/LPL"/>
</dbReference>
<evidence type="ECO:0000256" key="15">
    <source>
        <dbReference type="HAMAP-Rule" id="MF_00283"/>
    </source>
</evidence>
<evidence type="ECO:0000256" key="8">
    <source>
        <dbReference type="ARBA" id="ARBA00022741"/>
    </source>
</evidence>
<evidence type="ECO:0000313" key="20">
    <source>
        <dbReference type="EMBL" id="BCD45862.1"/>
    </source>
</evidence>
<keyword evidence="23" id="KW-1185">Reference proteome</keyword>
<evidence type="ECO:0000256" key="11">
    <source>
        <dbReference type="ARBA" id="ARBA00022884"/>
    </source>
</evidence>
<feature type="domain" description="FDX-ACB" evidence="18">
    <location>
        <begin position="672"/>
        <end position="761"/>
    </location>
</feature>
<dbReference type="GO" id="GO:0000049">
    <property type="term" value="F:tRNA binding"/>
    <property type="evidence" value="ECO:0007669"/>
    <property type="project" value="UniProtKB-UniRule"/>
</dbReference>
<comment type="similarity">
    <text evidence="2 15">Belongs to the phenylalanyl-tRNA synthetase beta subunit family. Type 1 subfamily.</text>
</comment>
<dbReference type="SUPFAM" id="SSF50249">
    <property type="entry name" value="Nucleic acid-binding proteins"/>
    <property type="match status" value="1"/>
</dbReference>
<dbReference type="InterPro" id="IPR005121">
    <property type="entry name" value="Fdx_antiC-bd"/>
</dbReference>
<dbReference type="InterPro" id="IPR012340">
    <property type="entry name" value="NA-bd_OB-fold"/>
</dbReference>
<dbReference type="NCBIfam" id="NF045760">
    <property type="entry name" value="YtpR"/>
    <property type="match status" value="1"/>
</dbReference>